<feature type="compositionally biased region" description="Polar residues" evidence="9">
    <location>
        <begin position="303"/>
        <end position="312"/>
    </location>
</feature>
<keyword evidence="5" id="KW-0862">Zinc</keyword>
<dbReference type="PANTHER" id="PTHR45718">
    <property type="entry name" value="TRANSCRIPTIONAL ACTIVATOR CUBITUS INTERRUPTUS"/>
    <property type="match status" value="1"/>
</dbReference>
<dbReference type="PANTHER" id="PTHR45718:SF4">
    <property type="entry name" value="TRANSCRIPTIONAL ACTIVATOR CUBITUS INTERRUPTUS"/>
    <property type="match status" value="1"/>
</dbReference>
<dbReference type="EMBL" id="JAPDMZ010000007">
    <property type="protein sequence ID" value="KAK0557175.1"/>
    <property type="molecule type" value="Genomic_DNA"/>
</dbReference>
<dbReference type="FunFam" id="3.30.160.60:FF:000201">
    <property type="entry name" value="C2H2 finger domain protein (Gli3)"/>
    <property type="match status" value="1"/>
</dbReference>
<dbReference type="Proteomes" id="UP001176517">
    <property type="component" value="Unassembled WGS sequence"/>
</dbReference>
<evidence type="ECO:0000256" key="7">
    <source>
        <dbReference type="PROSITE-ProRule" id="PRU00042"/>
    </source>
</evidence>
<gene>
    <name evidence="11" type="ORF">OC846_000625</name>
</gene>
<feature type="compositionally biased region" description="Gly residues" evidence="9">
    <location>
        <begin position="14"/>
        <end position="23"/>
    </location>
</feature>
<dbReference type="AlphaFoldDB" id="A0AAN6K0P9"/>
<dbReference type="PROSITE" id="PS50157">
    <property type="entry name" value="ZINC_FINGER_C2H2_2"/>
    <property type="match status" value="3"/>
</dbReference>
<feature type="compositionally biased region" description="Low complexity" evidence="9">
    <location>
        <begin position="521"/>
        <end position="545"/>
    </location>
</feature>
<dbReference type="SUPFAM" id="SSF57667">
    <property type="entry name" value="beta-beta-alpha zinc fingers"/>
    <property type="match status" value="2"/>
</dbReference>
<dbReference type="InterPro" id="IPR013087">
    <property type="entry name" value="Znf_C2H2_type"/>
</dbReference>
<feature type="compositionally biased region" description="Acidic residues" evidence="9">
    <location>
        <begin position="279"/>
        <end position="295"/>
    </location>
</feature>
<dbReference type="GO" id="GO:0005634">
    <property type="term" value="C:nucleus"/>
    <property type="evidence" value="ECO:0007669"/>
    <property type="project" value="UniProtKB-SubCell"/>
</dbReference>
<evidence type="ECO:0000256" key="5">
    <source>
        <dbReference type="ARBA" id="ARBA00022833"/>
    </source>
</evidence>
<feature type="compositionally biased region" description="Low complexity" evidence="9">
    <location>
        <begin position="53"/>
        <end position="78"/>
    </location>
</feature>
<feature type="compositionally biased region" description="Polar residues" evidence="9">
    <location>
        <begin position="556"/>
        <end position="565"/>
    </location>
</feature>
<evidence type="ECO:0000256" key="4">
    <source>
        <dbReference type="ARBA" id="ARBA00022771"/>
    </source>
</evidence>
<dbReference type="Pfam" id="PF00096">
    <property type="entry name" value="zf-C2H2"/>
    <property type="match status" value="1"/>
</dbReference>
<evidence type="ECO:0000256" key="2">
    <source>
        <dbReference type="ARBA" id="ARBA00022723"/>
    </source>
</evidence>
<protein>
    <recommendedName>
        <fullName evidence="10">C2H2-type domain-containing protein</fullName>
    </recommendedName>
</protein>
<feature type="domain" description="C2H2-type" evidence="10">
    <location>
        <begin position="162"/>
        <end position="192"/>
    </location>
</feature>
<keyword evidence="6" id="KW-0539">Nucleus</keyword>
<dbReference type="Pfam" id="PF23561">
    <property type="entry name" value="zf-C2H2_15"/>
    <property type="match status" value="1"/>
</dbReference>
<keyword evidence="4 7" id="KW-0863">Zinc-finger</keyword>
<feature type="domain" description="C2H2-type" evidence="10">
    <location>
        <begin position="201"/>
        <end position="228"/>
    </location>
</feature>
<dbReference type="SMART" id="SM00355">
    <property type="entry name" value="ZnF_C2H2"/>
    <property type="match status" value="3"/>
</dbReference>
<keyword evidence="8" id="KW-0175">Coiled coil</keyword>
<keyword evidence="2" id="KW-0479">Metal-binding</keyword>
<dbReference type="Gene3D" id="3.30.160.60">
    <property type="entry name" value="Classic Zinc Finger"/>
    <property type="match status" value="2"/>
</dbReference>
<evidence type="ECO:0000256" key="8">
    <source>
        <dbReference type="SAM" id="Coils"/>
    </source>
</evidence>
<dbReference type="InterPro" id="IPR043359">
    <property type="entry name" value="GLI-like"/>
</dbReference>
<dbReference type="PROSITE" id="PS00028">
    <property type="entry name" value="ZINC_FINGER_C2H2_1"/>
    <property type="match status" value="2"/>
</dbReference>
<evidence type="ECO:0000256" key="1">
    <source>
        <dbReference type="ARBA" id="ARBA00004123"/>
    </source>
</evidence>
<feature type="region of interest" description="Disordered" evidence="9">
    <location>
        <begin position="521"/>
        <end position="567"/>
    </location>
</feature>
<feature type="region of interest" description="Disordered" evidence="9">
    <location>
        <begin position="303"/>
        <end position="322"/>
    </location>
</feature>
<dbReference type="GO" id="GO:0000981">
    <property type="term" value="F:DNA-binding transcription factor activity, RNA polymerase II-specific"/>
    <property type="evidence" value="ECO:0007669"/>
    <property type="project" value="TreeGrafter"/>
</dbReference>
<evidence type="ECO:0000313" key="12">
    <source>
        <dbReference type="Proteomes" id="UP001176517"/>
    </source>
</evidence>
<feature type="region of interest" description="Disordered" evidence="9">
    <location>
        <begin position="257"/>
        <end position="296"/>
    </location>
</feature>
<feature type="coiled-coil region" evidence="8">
    <location>
        <begin position="570"/>
        <end position="611"/>
    </location>
</feature>
<dbReference type="InterPro" id="IPR036236">
    <property type="entry name" value="Znf_C2H2_sf"/>
</dbReference>
<organism evidence="11 12">
    <name type="scientific">Tilletia horrida</name>
    <dbReference type="NCBI Taxonomy" id="155126"/>
    <lineage>
        <taxon>Eukaryota</taxon>
        <taxon>Fungi</taxon>
        <taxon>Dikarya</taxon>
        <taxon>Basidiomycota</taxon>
        <taxon>Ustilaginomycotina</taxon>
        <taxon>Exobasidiomycetes</taxon>
        <taxon>Tilletiales</taxon>
        <taxon>Tilletiaceae</taxon>
        <taxon>Tilletia</taxon>
    </lineage>
</organism>
<evidence type="ECO:0000259" key="10">
    <source>
        <dbReference type="PROSITE" id="PS50157"/>
    </source>
</evidence>
<feature type="region of interest" description="Disordered" evidence="9">
    <location>
        <begin position="1"/>
        <end position="101"/>
    </location>
</feature>
<evidence type="ECO:0000256" key="6">
    <source>
        <dbReference type="ARBA" id="ARBA00023242"/>
    </source>
</evidence>
<proteinExistence type="predicted"/>
<feature type="region of interest" description="Disordered" evidence="9">
    <location>
        <begin position="458"/>
        <end position="508"/>
    </location>
</feature>
<keyword evidence="12" id="KW-1185">Reference proteome</keyword>
<feature type="domain" description="C2H2-type" evidence="10">
    <location>
        <begin position="229"/>
        <end position="254"/>
    </location>
</feature>
<comment type="subcellular location">
    <subcellularLocation>
        <location evidence="1">Nucleus</location>
    </subcellularLocation>
</comment>
<name>A0AAN6K0P9_9BASI</name>
<dbReference type="GO" id="GO:0008270">
    <property type="term" value="F:zinc ion binding"/>
    <property type="evidence" value="ECO:0007669"/>
    <property type="project" value="UniProtKB-KW"/>
</dbReference>
<keyword evidence="3" id="KW-0677">Repeat</keyword>
<evidence type="ECO:0000313" key="11">
    <source>
        <dbReference type="EMBL" id="KAK0557175.1"/>
    </source>
</evidence>
<evidence type="ECO:0000256" key="9">
    <source>
        <dbReference type="SAM" id="MobiDB-lite"/>
    </source>
</evidence>
<evidence type="ECO:0000256" key="3">
    <source>
        <dbReference type="ARBA" id="ARBA00022737"/>
    </source>
</evidence>
<sequence length="645" mass="67313">MPAPKKKPSSSSAAGGGGGGGGQSSANTNPAHAGASGSQSKGGASSSRKRKASPPLSTAPASPTHTAASASPSARTVPLGSHHGHGAPPSRAASPPVHSEATTAAIAAARAAGFTLPPGAYSADYESDELTSEGEYLDDEDGADAAKNAAATSGEDGHAESAACQWNDCGKIFYHLEPLIEHIHEEHLSKQDKRWFICAWSGCTRGAKVQMSRFSLMGHLRSHTGEKPYACPRPECDKSFARSDALSKHLRQYHMIQPIPNRRTAASAMKKARARAGGDEDDDGGDVGDGGDDESMANLTAAHQSRNVQNTLGGDGVDHDGTMAESAQTKLEYDKLTCGLGIGTSSRPVGAVETATEAATRPQYSWAKGVPPYHELLPSFHFVEGKEPPRREALLAQDYADLEDDVVLARAREMRKRKKEEVQARRKVLPSTSSAISEYELQAAADVELEWRLLLSEDESSDEDDDPQGPNGIGEEDEAPASGPPSKRARLSVTPSGSSSMLPPRNPSLSAAALISNSRGSNGVANGASGSSTAAGTNGTHSSTTPGLSEAGTAAGSGQPSQAQSEAAALAKVQRKYLIAKAKLRFLESERSQLDRELAMVRNEAIQEKANTTAVLEQVLVLELGADVEAIFSPPASPVLSPLAL</sequence>
<reference evidence="11" key="1">
    <citation type="journal article" date="2023" name="PhytoFront">
        <title>Draft Genome Resources of Seven Strains of Tilletia horrida, Causal Agent of Kernel Smut of Rice.</title>
        <authorList>
            <person name="Khanal S."/>
            <person name="Antony Babu S."/>
            <person name="Zhou X.G."/>
        </authorList>
    </citation>
    <scope>NUCLEOTIDE SEQUENCE</scope>
    <source>
        <strain evidence="11">TX6</strain>
    </source>
</reference>
<accession>A0AAN6K0P9</accession>
<dbReference type="InterPro" id="IPR056436">
    <property type="entry name" value="Znf-C2H2_ZIC1-5/GLI1-3-like"/>
</dbReference>
<feature type="compositionally biased region" description="Acidic residues" evidence="9">
    <location>
        <begin position="458"/>
        <end position="467"/>
    </location>
</feature>
<feature type="compositionally biased region" description="Low complexity" evidence="9">
    <location>
        <begin position="33"/>
        <end position="46"/>
    </location>
</feature>
<dbReference type="GO" id="GO:0000978">
    <property type="term" value="F:RNA polymerase II cis-regulatory region sequence-specific DNA binding"/>
    <property type="evidence" value="ECO:0007669"/>
    <property type="project" value="TreeGrafter"/>
</dbReference>
<comment type="caution">
    <text evidence="11">The sequence shown here is derived from an EMBL/GenBank/DDBJ whole genome shotgun (WGS) entry which is preliminary data.</text>
</comment>